<keyword evidence="2" id="KW-0378">Hydrolase</keyword>
<comment type="similarity">
    <text evidence="1 3">Belongs to the glycosyl hydrolase 1 family.</text>
</comment>
<evidence type="ECO:0000313" key="5">
    <source>
        <dbReference type="Proteomes" id="UP001151532"/>
    </source>
</evidence>
<dbReference type="OrthoDB" id="851661at2759"/>
<dbReference type="GO" id="GO:0005975">
    <property type="term" value="P:carbohydrate metabolic process"/>
    <property type="evidence" value="ECO:0007669"/>
    <property type="project" value="InterPro"/>
</dbReference>
<dbReference type="PANTHER" id="PTHR10353:SF29">
    <property type="entry name" value="BETA-GLUCOSIDASE 11"/>
    <property type="match status" value="1"/>
</dbReference>
<dbReference type="InterPro" id="IPR001360">
    <property type="entry name" value="Glyco_hydro_1"/>
</dbReference>
<dbReference type="Gene3D" id="3.20.20.80">
    <property type="entry name" value="Glycosidases"/>
    <property type="match status" value="1"/>
</dbReference>
<dbReference type="AlphaFoldDB" id="A0A9Q0PEF9"/>
<comment type="caution">
    <text evidence="4">The sequence shown here is derived from an EMBL/GenBank/DDBJ whole genome shotgun (WGS) entry which is preliminary data.</text>
</comment>
<dbReference type="InterPro" id="IPR017853">
    <property type="entry name" value="GH"/>
</dbReference>
<name>A0A9Q0PEF9_SALPP</name>
<gene>
    <name evidence="4" type="ORF">OIU79_016382</name>
</gene>
<sequence length="147" mass="16813">MNLEAKRVSGRETRYFCDWEAKPLQLRMLKLSFLLIILLISSVASPVFSADRYRREDFPPGFIFGAGSSAYQVEGAAYEDGRSSSIWDAFAHEGNEHGDTGDVAIDEYHKYKVAECDNAFNRQLVLCSCNFRSLRRSHFFWARIVSL</sequence>
<dbReference type="Pfam" id="PF00232">
    <property type="entry name" value="Glyco_hydro_1"/>
    <property type="match status" value="1"/>
</dbReference>
<evidence type="ECO:0000256" key="2">
    <source>
        <dbReference type="ARBA" id="ARBA00022801"/>
    </source>
</evidence>
<dbReference type="SUPFAM" id="SSF51445">
    <property type="entry name" value="(Trans)glycosidases"/>
    <property type="match status" value="1"/>
</dbReference>
<dbReference type="GO" id="GO:0008422">
    <property type="term" value="F:beta-glucosidase activity"/>
    <property type="evidence" value="ECO:0007669"/>
    <property type="project" value="TreeGrafter"/>
</dbReference>
<dbReference type="PANTHER" id="PTHR10353">
    <property type="entry name" value="GLYCOSYL HYDROLASE"/>
    <property type="match status" value="1"/>
</dbReference>
<evidence type="ECO:0000313" key="4">
    <source>
        <dbReference type="EMBL" id="KAJ6686601.1"/>
    </source>
</evidence>
<evidence type="ECO:0000256" key="3">
    <source>
        <dbReference type="RuleBase" id="RU003690"/>
    </source>
</evidence>
<dbReference type="EMBL" id="JAPFFK010000019">
    <property type="protein sequence ID" value="KAJ6686601.1"/>
    <property type="molecule type" value="Genomic_DNA"/>
</dbReference>
<keyword evidence="5" id="KW-1185">Reference proteome</keyword>
<dbReference type="Proteomes" id="UP001151532">
    <property type="component" value="Chromosome 2"/>
</dbReference>
<reference evidence="4" key="1">
    <citation type="submission" date="2022-11" db="EMBL/GenBank/DDBJ databases">
        <authorList>
            <person name="Hyden B.L."/>
            <person name="Feng K."/>
            <person name="Yates T."/>
            <person name="Jawdy S."/>
            <person name="Smart L.B."/>
            <person name="Muchero W."/>
        </authorList>
    </citation>
    <scope>NUCLEOTIDE SEQUENCE</scope>
    <source>
        <tissue evidence="4">Shoot tip</tissue>
    </source>
</reference>
<reference evidence="4" key="2">
    <citation type="journal article" date="2023" name="Int. J. Mol. Sci.">
        <title>De Novo Assembly and Annotation of 11 Diverse Shrub Willow (Salix) Genomes Reveals Novel Gene Organization in Sex-Linked Regions.</title>
        <authorList>
            <person name="Hyden B."/>
            <person name="Feng K."/>
            <person name="Yates T.B."/>
            <person name="Jawdy S."/>
            <person name="Cereghino C."/>
            <person name="Smart L.B."/>
            <person name="Muchero W."/>
        </authorList>
    </citation>
    <scope>NUCLEOTIDE SEQUENCE</scope>
    <source>
        <tissue evidence="4">Shoot tip</tissue>
    </source>
</reference>
<dbReference type="PROSITE" id="PS00653">
    <property type="entry name" value="GLYCOSYL_HYDROL_F1_2"/>
    <property type="match status" value="1"/>
</dbReference>
<accession>A0A9Q0PEF9</accession>
<proteinExistence type="inferred from homology"/>
<evidence type="ECO:0000256" key="1">
    <source>
        <dbReference type="ARBA" id="ARBA00010838"/>
    </source>
</evidence>
<organism evidence="4 5">
    <name type="scientific">Salix purpurea</name>
    <name type="common">Purple osier willow</name>
    <dbReference type="NCBI Taxonomy" id="77065"/>
    <lineage>
        <taxon>Eukaryota</taxon>
        <taxon>Viridiplantae</taxon>
        <taxon>Streptophyta</taxon>
        <taxon>Embryophyta</taxon>
        <taxon>Tracheophyta</taxon>
        <taxon>Spermatophyta</taxon>
        <taxon>Magnoliopsida</taxon>
        <taxon>eudicotyledons</taxon>
        <taxon>Gunneridae</taxon>
        <taxon>Pentapetalae</taxon>
        <taxon>rosids</taxon>
        <taxon>fabids</taxon>
        <taxon>Malpighiales</taxon>
        <taxon>Salicaceae</taxon>
        <taxon>Saliceae</taxon>
        <taxon>Salix</taxon>
    </lineage>
</organism>
<evidence type="ECO:0008006" key="6">
    <source>
        <dbReference type="Google" id="ProtNLM"/>
    </source>
</evidence>
<protein>
    <recommendedName>
        <fullName evidence="6">Thioglucosidase</fullName>
    </recommendedName>
</protein>
<dbReference type="InterPro" id="IPR033132">
    <property type="entry name" value="GH_1_N_CS"/>
</dbReference>